<proteinExistence type="predicted"/>
<accession>A0ABD0WVV9</accession>
<gene>
    <name evidence="2" type="ORF">UPYG_G00257580</name>
</gene>
<feature type="region of interest" description="Disordered" evidence="1">
    <location>
        <begin position="1"/>
        <end position="35"/>
    </location>
</feature>
<name>A0ABD0WVV9_UMBPY</name>
<protein>
    <submittedName>
        <fullName evidence="2">Uncharacterized protein</fullName>
    </submittedName>
</protein>
<feature type="compositionally biased region" description="Polar residues" evidence="1">
    <location>
        <begin position="12"/>
        <end position="27"/>
    </location>
</feature>
<dbReference type="Proteomes" id="UP001557470">
    <property type="component" value="Unassembled WGS sequence"/>
</dbReference>
<evidence type="ECO:0000256" key="1">
    <source>
        <dbReference type="SAM" id="MobiDB-lite"/>
    </source>
</evidence>
<keyword evidence="3" id="KW-1185">Reference proteome</keyword>
<comment type="caution">
    <text evidence="2">The sequence shown here is derived from an EMBL/GenBank/DDBJ whole genome shotgun (WGS) entry which is preliminary data.</text>
</comment>
<organism evidence="2 3">
    <name type="scientific">Umbra pygmaea</name>
    <name type="common">Eastern mudminnow</name>
    <dbReference type="NCBI Taxonomy" id="75934"/>
    <lineage>
        <taxon>Eukaryota</taxon>
        <taxon>Metazoa</taxon>
        <taxon>Chordata</taxon>
        <taxon>Craniata</taxon>
        <taxon>Vertebrata</taxon>
        <taxon>Euteleostomi</taxon>
        <taxon>Actinopterygii</taxon>
        <taxon>Neopterygii</taxon>
        <taxon>Teleostei</taxon>
        <taxon>Protacanthopterygii</taxon>
        <taxon>Esociformes</taxon>
        <taxon>Umbridae</taxon>
        <taxon>Umbra</taxon>
    </lineage>
</organism>
<sequence>MKATCEKDATENTDTTPRSVSGSPQTPHNEDYVPHRSSSLTAKNFMVSVDQIIQNGILTFSVPWYPSELAATLEFLQRYICIP</sequence>
<dbReference type="EMBL" id="JAGEUA010000008">
    <property type="protein sequence ID" value="KAL0967822.1"/>
    <property type="molecule type" value="Genomic_DNA"/>
</dbReference>
<evidence type="ECO:0000313" key="3">
    <source>
        <dbReference type="Proteomes" id="UP001557470"/>
    </source>
</evidence>
<dbReference type="AlphaFoldDB" id="A0ABD0WVV9"/>
<feature type="compositionally biased region" description="Basic and acidic residues" evidence="1">
    <location>
        <begin position="1"/>
        <end position="10"/>
    </location>
</feature>
<reference evidence="2 3" key="1">
    <citation type="submission" date="2024-06" db="EMBL/GenBank/DDBJ databases">
        <authorList>
            <person name="Pan Q."/>
            <person name="Wen M."/>
            <person name="Jouanno E."/>
            <person name="Zahm M."/>
            <person name="Klopp C."/>
            <person name="Cabau C."/>
            <person name="Louis A."/>
            <person name="Berthelot C."/>
            <person name="Parey E."/>
            <person name="Roest Crollius H."/>
            <person name="Montfort J."/>
            <person name="Robinson-Rechavi M."/>
            <person name="Bouchez O."/>
            <person name="Lampietro C."/>
            <person name="Lopez Roques C."/>
            <person name="Donnadieu C."/>
            <person name="Postlethwait J."/>
            <person name="Bobe J."/>
            <person name="Verreycken H."/>
            <person name="Guiguen Y."/>
        </authorList>
    </citation>
    <scope>NUCLEOTIDE SEQUENCE [LARGE SCALE GENOMIC DNA]</scope>
    <source>
        <strain evidence="2">Up_M1</strain>
        <tissue evidence="2">Testis</tissue>
    </source>
</reference>
<evidence type="ECO:0000313" key="2">
    <source>
        <dbReference type="EMBL" id="KAL0967822.1"/>
    </source>
</evidence>